<dbReference type="STRING" id="1610491.AAV94_13020"/>
<feature type="transmembrane region" description="Helical" evidence="1">
    <location>
        <begin position="240"/>
        <end position="260"/>
    </location>
</feature>
<feature type="transmembrane region" description="Helical" evidence="1">
    <location>
        <begin position="12"/>
        <end position="31"/>
    </location>
</feature>
<proteinExistence type="predicted"/>
<feature type="transmembrane region" description="Helical" evidence="1">
    <location>
        <begin position="127"/>
        <end position="144"/>
    </location>
</feature>
<evidence type="ECO:0000313" key="3">
    <source>
        <dbReference type="EMBL" id="KKW66980.1"/>
    </source>
</evidence>
<keyword evidence="1" id="KW-0472">Membrane</keyword>
<dbReference type="InterPro" id="IPR000620">
    <property type="entry name" value="EamA_dom"/>
</dbReference>
<evidence type="ECO:0000256" key="1">
    <source>
        <dbReference type="SAM" id="Phobius"/>
    </source>
</evidence>
<feature type="domain" description="EamA" evidence="2">
    <location>
        <begin position="153"/>
        <end position="278"/>
    </location>
</feature>
<reference evidence="3 4" key="1">
    <citation type="submission" date="2015-05" db="EMBL/GenBank/DDBJ databases">
        <title>Draft genome sequence of Lampropedia sp. CT6, isolated from the microbial mat of a hot water spring, located at Manikaran, India.</title>
        <authorList>
            <person name="Tripathi C."/>
            <person name="Rani P."/>
            <person name="Mahato N.K."/>
            <person name="Lal R."/>
        </authorList>
    </citation>
    <scope>NUCLEOTIDE SEQUENCE [LARGE SCALE GENOMIC DNA]</scope>
    <source>
        <strain evidence="3 4">CT6</strain>
    </source>
</reference>
<feature type="transmembrane region" description="Helical" evidence="1">
    <location>
        <begin position="75"/>
        <end position="93"/>
    </location>
</feature>
<organism evidence="3 4">
    <name type="scientific">Lampropedia cohaerens</name>
    <dbReference type="NCBI Taxonomy" id="1610491"/>
    <lineage>
        <taxon>Bacteria</taxon>
        <taxon>Pseudomonadati</taxon>
        <taxon>Pseudomonadota</taxon>
        <taxon>Betaproteobacteria</taxon>
        <taxon>Burkholderiales</taxon>
        <taxon>Comamonadaceae</taxon>
        <taxon>Lampropedia</taxon>
    </lineage>
</organism>
<dbReference type="Proteomes" id="UP000050580">
    <property type="component" value="Unassembled WGS sequence"/>
</dbReference>
<feature type="transmembrane region" description="Helical" evidence="1">
    <location>
        <begin position="99"/>
        <end position="120"/>
    </location>
</feature>
<keyword evidence="4" id="KW-1185">Reference proteome</keyword>
<name>A0A0U1PWW4_9BURK</name>
<dbReference type="InterPro" id="IPR037185">
    <property type="entry name" value="EmrE-like"/>
</dbReference>
<dbReference type="Pfam" id="PF00892">
    <property type="entry name" value="EamA"/>
    <property type="match status" value="2"/>
</dbReference>
<keyword evidence="1" id="KW-1133">Transmembrane helix</keyword>
<comment type="caution">
    <text evidence="3">The sequence shown here is derived from an EMBL/GenBank/DDBJ whole genome shotgun (WGS) entry which is preliminary data.</text>
</comment>
<protein>
    <recommendedName>
        <fullName evidence="2">EamA domain-containing protein</fullName>
    </recommendedName>
</protein>
<dbReference type="PANTHER" id="PTHR22911">
    <property type="entry name" value="ACYL-MALONYL CONDENSING ENZYME-RELATED"/>
    <property type="match status" value="1"/>
</dbReference>
<sequence>MRSSILLADTRLGIALMLAGATSLAISDALAKFLGSSYPPLQLLFMRAMLGLPVAATLVLATLGPQGLRSVNIRLHLGRGAVNVGSAVCFYAAVTRIALAEATAIAFCAPLIVTAVAAVLYRERVTAGAWLATLAGFAGVLVIVKPGSQGLNWAMLLPLGTAICYALLMLSARHIKAGEHMFTMMFYIVAAQALWSALPQWWIWRPVAVQDVPTLLGLALTSTVGLGCLTQAFRVAPASIIAPFDYCALIWATLLGWWFWHEVPAPTFYAGALLIVAAGIYMATRKTPGAPRRSQAHDQ</sequence>
<gene>
    <name evidence="3" type="ORF">AAV94_13020</name>
</gene>
<dbReference type="PATRIC" id="fig|1610491.3.peg.2767"/>
<dbReference type="SUPFAM" id="SSF103481">
    <property type="entry name" value="Multidrug resistance efflux transporter EmrE"/>
    <property type="match status" value="2"/>
</dbReference>
<feature type="transmembrane region" description="Helical" evidence="1">
    <location>
        <begin position="43"/>
        <end position="63"/>
    </location>
</feature>
<accession>A0A0U1PWW4</accession>
<evidence type="ECO:0000313" key="4">
    <source>
        <dbReference type="Proteomes" id="UP000050580"/>
    </source>
</evidence>
<dbReference type="EMBL" id="LBNQ01000040">
    <property type="protein sequence ID" value="KKW66980.1"/>
    <property type="molecule type" value="Genomic_DNA"/>
</dbReference>
<feature type="transmembrane region" description="Helical" evidence="1">
    <location>
        <begin position="150"/>
        <end position="170"/>
    </location>
</feature>
<feature type="domain" description="EamA" evidence="2">
    <location>
        <begin position="12"/>
        <end position="144"/>
    </location>
</feature>
<dbReference type="GO" id="GO:0016020">
    <property type="term" value="C:membrane"/>
    <property type="evidence" value="ECO:0007669"/>
    <property type="project" value="InterPro"/>
</dbReference>
<feature type="transmembrane region" description="Helical" evidence="1">
    <location>
        <begin position="182"/>
        <end position="203"/>
    </location>
</feature>
<evidence type="ECO:0000259" key="2">
    <source>
        <dbReference type="Pfam" id="PF00892"/>
    </source>
</evidence>
<dbReference type="AlphaFoldDB" id="A0A0U1PWW4"/>
<feature type="transmembrane region" description="Helical" evidence="1">
    <location>
        <begin position="215"/>
        <end position="233"/>
    </location>
</feature>
<keyword evidence="1" id="KW-0812">Transmembrane</keyword>
<dbReference type="PANTHER" id="PTHR22911:SF103">
    <property type="entry name" value="BLR2811 PROTEIN"/>
    <property type="match status" value="1"/>
</dbReference>
<feature type="transmembrane region" description="Helical" evidence="1">
    <location>
        <begin position="266"/>
        <end position="284"/>
    </location>
</feature>